<feature type="compositionally biased region" description="Basic residues" evidence="3">
    <location>
        <begin position="1"/>
        <end position="13"/>
    </location>
</feature>
<evidence type="ECO:0000256" key="3">
    <source>
        <dbReference type="SAM" id="MobiDB-lite"/>
    </source>
</evidence>
<evidence type="ECO:0000313" key="5">
    <source>
        <dbReference type="EMBL" id="AQU11708.1"/>
    </source>
</evidence>
<evidence type="ECO:0000256" key="1">
    <source>
        <dbReference type="ARBA" id="ARBA00007446"/>
    </source>
</evidence>
<dbReference type="Pfam" id="PF00729">
    <property type="entry name" value="Viral_coat"/>
    <property type="match status" value="1"/>
</dbReference>
<dbReference type="Gene3D" id="2.60.120.20">
    <property type="match status" value="1"/>
</dbReference>
<dbReference type="GO" id="GO:0005198">
    <property type="term" value="F:structural molecule activity"/>
    <property type="evidence" value="ECO:0007669"/>
    <property type="project" value="InterPro"/>
</dbReference>
<proteinExistence type="inferred from homology"/>
<dbReference type="GO" id="GO:0019028">
    <property type="term" value="C:viral capsid"/>
    <property type="evidence" value="ECO:0007669"/>
    <property type="project" value="UniProtKB-KW"/>
</dbReference>
<dbReference type="SUPFAM" id="SSF88633">
    <property type="entry name" value="Positive stranded ssRNA viruses"/>
    <property type="match status" value="1"/>
</dbReference>
<sequence length="434" mass="46307">MPRRSYVRRKRTSGRPQYGRVRGRGAYSLAGAKKFIQRYVRPYTKGYLGKLGGRVGAYIGRQVQGGRAGGLAGGLAGKKVGDWLGKITGLGDYKLQRNSLVSNGQVPFMHSSRDGVRIRHREFIQDLSGSVAYTNTSFSINPGLTSSFPWLSAISQNFEEYRVEGLVFDFVSTSADALNSTNTALGTVIMAAEYNTAQPSYINKQQMENSMWALSTKPSENACMPVECAPSLNPLSNLYIRVGAVPAGTDQRLFDLCNIQVATVGMQAAAVIGELWMSYDVVLMKPQLDSGLALSAKSAHYKLTAPVVTTAYFGTAQTKTFDSIGLSLSGTVITFPIGSNGVYLMNYLVVGDSTAVTSPTFTFANCSAAPNLYIGSSVAGYSDTSSTVTRYINNTVITISDPGQIATITASVGTLPANPTSGDLLITQLNGSIA</sequence>
<feature type="domain" description="Icosahedral viral capsid protein S" evidence="4">
    <location>
        <begin position="104"/>
        <end position="287"/>
    </location>
</feature>
<keyword evidence="2" id="KW-0946">Virion</keyword>
<feature type="region of interest" description="Disordered" evidence="3">
    <location>
        <begin position="1"/>
        <end position="20"/>
    </location>
</feature>
<evidence type="ECO:0000256" key="2">
    <source>
        <dbReference type="ARBA" id="ARBA00022561"/>
    </source>
</evidence>
<evidence type="ECO:0000259" key="4">
    <source>
        <dbReference type="Pfam" id="PF00729"/>
    </source>
</evidence>
<dbReference type="InterPro" id="IPR029053">
    <property type="entry name" value="Viral_coat"/>
</dbReference>
<dbReference type="InterPro" id="IPR000937">
    <property type="entry name" value="Capsid_prot_S-dom_vir"/>
</dbReference>
<reference evidence="5" key="1">
    <citation type="journal article" date="2016" name="Virus Evol.">
        <title>Diversity and comparative genomics of chimeric viruses in Sphagnum-dominated peatlands.</title>
        <authorList>
            <person name="Quaiser A."/>
            <person name="Krupovic M."/>
            <person name="Dufresne A."/>
            <person name="Francez A.J."/>
            <person name="Roux S."/>
        </authorList>
    </citation>
    <scope>NUCLEOTIDE SEQUENCE</scope>
    <source>
        <strain evidence="5">CRUV-17-B</strain>
    </source>
</reference>
<protein>
    <submittedName>
        <fullName evidence="5">Capsid protein</fullName>
    </submittedName>
</protein>
<accession>A0A1S6LVG2</accession>
<keyword evidence="2" id="KW-0167">Capsid protein</keyword>
<name>A0A1S6LVG2_9VIRU</name>
<dbReference type="EMBL" id="KX388496">
    <property type="protein sequence ID" value="AQU11708.1"/>
    <property type="molecule type" value="Genomic_DNA"/>
</dbReference>
<organism evidence="5">
    <name type="scientific">Cruciviridae sp</name>
    <dbReference type="NCBI Taxonomy" id="1955495"/>
    <lineage>
        <taxon>Viruses</taxon>
        <taxon>Cruciviruses</taxon>
    </lineage>
</organism>
<comment type="similarity">
    <text evidence="1">Belongs to the icosahedral plant coat protein family.</text>
</comment>